<evidence type="ECO:0000256" key="1">
    <source>
        <dbReference type="ARBA" id="ARBA00005250"/>
    </source>
</evidence>
<evidence type="ECO:0000313" key="4">
    <source>
        <dbReference type="Proteomes" id="UP000029917"/>
    </source>
</evidence>
<accession>A0A099F5P0</accession>
<dbReference type="EMBL" id="JRKS01000033">
    <property type="protein sequence ID" value="KGJ06030.1"/>
    <property type="molecule type" value="Genomic_DNA"/>
</dbReference>
<dbReference type="CDD" id="cd16282">
    <property type="entry name" value="metallo-hydrolase-like_MBL-fold"/>
    <property type="match status" value="1"/>
</dbReference>
<reference evidence="3 4" key="1">
    <citation type="submission" date="2014-09" db="EMBL/GenBank/DDBJ databases">
        <authorList>
            <person name="McGinnis J.M."/>
            <person name="Wolfgang W.J."/>
        </authorList>
    </citation>
    <scope>NUCLEOTIDE SEQUENCE [LARGE SCALE GENOMIC DNA]</scope>
    <source>
        <strain evidence="3 4">HAMBI 3106</strain>
    </source>
</reference>
<organism evidence="3 4">
    <name type="scientific">Paracoccus sphaerophysae</name>
    <dbReference type="NCBI Taxonomy" id="690417"/>
    <lineage>
        <taxon>Bacteria</taxon>
        <taxon>Pseudomonadati</taxon>
        <taxon>Pseudomonadota</taxon>
        <taxon>Alphaproteobacteria</taxon>
        <taxon>Rhodobacterales</taxon>
        <taxon>Paracoccaceae</taxon>
        <taxon>Paracoccus</taxon>
    </lineage>
</organism>
<feature type="domain" description="Metallo-beta-lactamase" evidence="2">
    <location>
        <begin position="94"/>
        <end position="277"/>
    </location>
</feature>
<dbReference type="OrthoDB" id="420651at2"/>
<dbReference type="InterPro" id="IPR001279">
    <property type="entry name" value="Metallo-B-lactamas"/>
</dbReference>
<dbReference type="Gene3D" id="3.60.15.10">
    <property type="entry name" value="Ribonuclease Z/Hydroxyacylglutathione hydrolase-like"/>
    <property type="match status" value="1"/>
</dbReference>
<dbReference type="InterPro" id="IPR036866">
    <property type="entry name" value="RibonucZ/Hydroxyglut_hydro"/>
</dbReference>
<dbReference type="InterPro" id="IPR030829">
    <property type="entry name" value="SoxH-rel_PQQ_2"/>
</dbReference>
<dbReference type="InterPro" id="IPR050855">
    <property type="entry name" value="NDM-1-like"/>
</dbReference>
<dbReference type="SUPFAM" id="SSF56281">
    <property type="entry name" value="Metallo-hydrolase/oxidoreductase"/>
    <property type="match status" value="1"/>
</dbReference>
<dbReference type="PANTHER" id="PTHR42951:SF4">
    <property type="entry name" value="ACYL-COENZYME A THIOESTERASE MBLAC2"/>
    <property type="match status" value="1"/>
</dbReference>
<evidence type="ECO:0000313" key="3">
    <source>
        <dbReference type="EMBL" id="KGJ06030.1"/>
    </source>
</evidence>
<dbReference type="Proteomes" id="UP000029917">
    <property type="component" value="Unassembled WGS sequence"/>
</dbReference>
<comment type="caution">
    <text evidence="3">The sequence shown here is derived from an EMBL/GenBank/DDBJ whole genome shotgun (WGS) entry which is preliminary data.</text>
</comment>
<proteinExistence type="inferred from homology"/>
<dbReference type="AlphaFoldDB" id="A0A099F5P0"/>
<dbReference type="SMART" id="SM00849">
    <property type="entry name" value="Lactamase_B"/>
    <property type="match status" value="1"/>
</dbReference>
<dbReference type="Pfam" id="PF00753">
    <property type="entry name" value="Lactamase_B"/>
    <property type="match status" value="1"/>
</dbReference>
<keyword evidence="4" id="KW-1185">Reference proteome</keyword>
<name>A0A099F5P0_9RHOB</name>
<gene>
    <name evidence="3" type="ORF">IC63_10795</name>
</gene>
<dbReference type="NCBIfam" id="TIGR04559">
    <property type="entry name" value="SoxH_rel_PQQ_2"/>
    <property type="match status" value="1"/>
</dbReference>
<protein>
    <submittedName>
        <fullName evidence="3">Beta-lactamase</fullName>
    </submittedName>
</protein>
<evidence type="ECO:0000259" key="2">
    <source>
        <dbReference type="SMART" id="SM00849"/>
    </source>
</evidence>
<dbReference type="STRING" id="690417.IC63_10795"/>
<reference evidence="3 4" key="2">
    <citation type="submission" date="2014-10" db="EMBL/GenBank/DDBJ databases">
        <title>Paracoccus sanguinis sp. nov., isolated from clinical specimens of New York State patients.</title>
        <authorList>
            <person name="Mingle L.A."/>
            <person name="Cole J.A."/>
            <person name="Lapierre P."/>
            <person name="Musser K.A."/>
        </authorList>
    </citation>
    <scope>NUCLEOTIDE SEQUENCE [LARGE SCALE GENOMIC DNA]</scope>
    <source>
        <strain evidence="3 4">HAMBI 3106</strain>
    </source>
</reference>
<dbReference type="PANTHER" id="PTHR42951">
    <property type="entry name" value="METALLO-BETA-LACTAMASE DOMAIN-CONTAINING"/>
    <property type="match status" value="1"/>
</dbReference>
<comment type="similarity">
    <text evidence="1">Belongs to the metallo-beta-lactamase superfamily. Class-B beta-lactamase family.</text>
</comment>
<dbReference type="GO" id="GO:0017001">
    <property type="term" value="P:antibiotic catabolic process"/>
    <property type="evidence" value="ECO:0007669"/>
    <property type="project" value="UniProtKB-ARBA"/>
</dbReference>
<sequence length="351" mass="35996">MHLLILTACLAASPGDCAPRLLPQGAGGDAAACQARGDSVSADWLAGHPDLTGKGWTCVPLDQAPALELTELAPGVHVHRGADGPLSRENRGRIANLGVVIGDQRVAVIDPGGSREEGEALFAAIRRLTDLPIGPVILTHMHPDHIAGAEVMAEAGGEIIADARLPDAIAARRETWLESIPAQIGAQPWLGTALVAPARVIAAETTLDLGGTTLTLTPVATAHTDSDLTVRDARSDTLFTGDLVFRRLTPVLDGSLKGWLAWLAAPPPEAARVVPGHGPVAATLAEAAADETAYLGALRDAVRAALDAGQGLSAAVPAVAAALAPLAPAWADFDATTARNAAAAFAEMEWD</sequence>
<dbReference type="RefSeq" id="WP_036719988.1">
    <property type="nucleotide sequence ID" value="NZ_JRKS01000033.1"/>
</dbReference>